<evidence type="ECO:0000313" key="8">
    <source>
        <dbReference type="Proteomes" id="UP000236728"/>
    </source>
</evidence>
<sequence>MSAGAQELAGCRGVTCPTTYRSHFEPNPGAYPDSGSRDGWESYPTTQETGYEPSIFPLTEKGESRLVREAAPTKDGEFSLGFIRRVQLVAGQHASFHAWVRAPFANRSTHVTLTVFHGREEERHDATLAENMWTSIDVALKSSEAPVTAIALTEDLPEAHVGRLERIEMKDVRVEAMGTRHLKVREPAALWDGSRELYYAQRSLTPGETLHVALQSSEPGLRWTLSAPGERVIARGDGAEVSHLISANEPVGMWILHAMSAHSDTEVLVLVRPQSPRALVFDAAPKISAEMLASVRRRRDELRAKTHVEEGANIAAMDPHWLLAGLPSYFNLLLQPSELALMDAIDYRESGDARSLEESRRLLQAMAAWPLWVHPWFPAHGYHSYYPVGLMTRSVVMAMEFLGPDLGMGERRELESALRRQAVVPIYEEYVLEDRLQFNTSNWIGNTVSAALLAALESRDPELGCYTLGLAMKERDHVRAAYTPDGSYGEGVTYHRFDLETTAPAAAAMKRLLGVPVDEELLRSSDSYLRHTVYNNEGNVLDYGDSHVDAGPSNVFAYVAAMNRSESLARYYFRFRDTGTAELLPRVLWEGDIQKPGDAAETEPASKVFETRGIAVLRSGWNDDANVIAMRAGENFNHNHADEGSLFYARGGTLWLGEAGYADYYKDPSYNSYNIQALGHNVLLVDDDAESQALAGDAVAGASPKIEHAVLGGTAALLQADLTSVYRGKLERYTRTLLWKRDGTLVVLDDVASAEPHRFTQVWHPLQSIVETSLADGRFVLAHDAERLTMQAAASTALETRRGEAPMPLTSYELAETKVVSRPQLLFFSTREATKTAYLASVIQPGERDGPAPTMKVTSEGVELAFDDGSVAQHRKSGEVTVVARWKGGVAALDVSTWSEGLLGGSLRADGPVDLLSELSPSNLSVLTLHSDRGVLAHLDGVRASCRSGCTIDGGGIHVGAGTAVLDLTPMVPR</sequence>
<evidence type="ECO:0000256" key="1">
    <source>
        <dbReference type="ARBA" id="ARBA00004418"/>
    </source>
</evidence>
<dbReference type="GO" id="GO:0042597">
    <property type="term" value="C:periplasmic space"/>
    <property type="evidence" value="ECO:0007669"/>
    <property type="project" value="UniProtKB-SubCell"/>
</dbReference>
<gene>
    <name evidence="7" type="ORF">SAMN05421819_4220</name>
</gene>
<dbReference type="Proteomes" id="UP000236728">
    <property type="component" value="Unassembled WGS sequence"/>
</dbReference>
<dbReference type="PANTHER" id="PTHR39210">
    <property type="entry name" value="HEPARIN-SULFATE LYASE"/>
    <property type="match status" value="1"/>
</dbReference>
<dbReference type="EMBL" id="FNVA01000008">
    <property type="protein sequence ID" value="SEG67388.1"/>
    <property type="molecule type" value="Genomic_DNA"/>
</dbReference>
<dbReference type="Gene3D" id="2.70.98.70">
    <property type="match status" value="1"/>
</dbReference>
<protein>
    <submittedName>
        <fullName evidence="7">Heparinase II/III-like protein</fullName>
    </submittedName>
</protein>
<keyword evidence="3" id="KW-0574">Periplasm</keyword>
<feature type="domain" description="Heparinase II/III-like C-terminal" evidence="6">
    <location>
        <begin position="604"/>
        <end position="814"/>
    </location>
</feature>
<dbReference type="SUPFAM" id="SSF48230">
    <property type="entry name" value="Chondroitin AC/alginate lyase"/>
    <property type="match status" value="1"/>
</dbReference>
<feature type="region of interest" description="Disordered" evidence="5">
    <location>
        <begin position="22"/>
        <end position="53"/>
    </location>
</feature>
<dbReference type="AlphaFoldDB" id="A0A1H6C364"/>
<dbReference type="InterPro" id="IPR008929">
    <property type="entry name" value="Chondroitin_lyas"/>
</dbReference>
<comment type="subcellular location">
    <subcellularLocation>
        <location evidence="1">Periplasm</location>
    </subcellularLocation>
</comment>
<dbReference type="RefSeq" id="WP_160115270.1">
    <property type="nucleotide sequence ID" value="NZ_FNVA01000008.1"/>
</dbReference>
<keyword evidence="4" id="KW-0456">Lyase</keyword>
<proteinExistence type="predicted"/>
<evidence type="ECO:0000256" key="5">
    <source>
        <dbReference type="SAM" id="MobiDB-lite"/>
    </source>
</evidence>
<dbReference type="Pfam" id="PF07940">
    <property type="entry name" value="Hepar_II_III_C"/>
    <property type="match status" value="1"/>
</dbReference>
<keyword evidence="8" id="KW-1185">Reference proteome</keyword>
<evidence type="ECO:0000256" key="2">
    <source>
        <dbReference type="ARBA" id="ARBA00022729"/>
    </source>
</evidence>
<evidence type="ECO:0000313" key="7">
    <source>
        <dbReference type="EMBL" id="SEG67388.1"/>
    </source>
</evidence>
<evidence type="ECO:0000259" key="6">
    <source>
        <dbReference type="Pfam" id="PF07940"/>
    </source>
</evidence>
<reference evidence="7 8" key="1">
    <citation type="submission" date="2016-10" db="EMBL/GenBank/DDBJ databases">
        <authorList>
            <person name="de Groot N.N."/>
        </authorList>
    </citation>
    <scope>NUCLEOTIDE SEQUENCE [LARGE SCALE GENOMIC DNA]</scope>
    <source>
        <strain evidence="7 8">DSM 22489</strain>
    </source>
</reference>
<organism evidence="7 8">
    <name type="scientific">Bryocella elongata</name>
    <dbReference type="NCBI Taxonomy" id="863522"/>
    <lineage>
        <taxon>Bacteria</taxon>
        <taxon>Pseudomonadati</taxon>
        <taxon>Acidobacteriota</taxon>
        <taxon>Terriglobia</taxon>
        <taxon>Terriglobales</taxon>
        <taxon>Acidobacteriaceae</taxon>
        <taxon>Bryocella</taxon>
    </lineage>
</organism>
<evidence type="ECO:0000256" key="4">
    <source>
        <dbReference type="ARBA" id="ARBA00023239"/>
    </source>
</evidence>
<dbReference type="PANTHER" id="PTHR39210:SF1">
    <property type="entry name" value="HEPARIN-SULFATE LYASE"/>
    <property type="match status" value="1"/>
</dbReference>
<accession>A0A1H6C364</accession>
<name>A0A1H6C364_9BACT</name>
<dbReference type="GO" id="GO:0016829">
    <property type="term" value="F:lyase activity"/>
    <property type="evidence" value="ECO:0007669"/>
    <property type="project" value="UniProtKB-KW"/>
</dbReference>
<keyword evidence="2" id="KW-0732">Signal</keyword>
<evidence type="ECO:0000256" key="3">
    <source>
        <dbReference type="ARBA" id="ARBA00022764"/>
    </source>
</evidence>
<dbReference type="InterPro" id="IPR012480">
    <property type="entry name" value="Hepar_II_III_C"/>
</dbReference>
<dbReference type="Gene3D" id="1.50.10.100">
    <property type="entry name" value="Chondroitin AC/alginate lyase"/>
    <property type="match status" value="1"/>
</dbReference>
<dbReference type="OrthoDB" id="102330at2"/>